<dbReference type="EMBL" id="JAJISD010000006">
    <property type="protein sequence ID" value="MCC8430293.1"/>
    <property type="molecule type" value="Genomic_DNA"/>
</dbReference>
<evidence type="ECO:0000256" key="10">
    <source>
        <dbReference type="ARBA" id="ARBA00023004"/>
    </source>
</evidence>
<proteinExistence type="inferred from homology"/>
<comment type="subunit">
    <text evidence="12">Part of an enzyme complex containing four subunits: a flavoprotein, an iron-sulfur protein, plus two membrane-anchoring proteins, SdhC and SdhD. The complex can form homotrimers.</text>
</comment>
<dbReference type="CDD" id="cd03499">
    <property type="entry name" value="SQR_TypeC_SdhC"/>
    <property type="match status" value="1"/>
</dbReference>
<organism evidence="14 15">
    <name type="scientific">Reyranella aquatilis</name>
    <dbReference type="NCBI Taxonomy" id="2035356"/>
    <lineage>
        <taxon>Bacteria</taxon>
        <taxon>Pseudomonadati</taxon>
        <taxon>Pseudomonadota</taxon>
        <taxon>Alphaproteobacteria</taxon>
        <taxon>Hyphomicrobiales</taxon>
        <taxon>Reyranellaceae</taxon>
        <taxon>Reyranella</taxon>
    </lineage>
</organism>
<feature type="transmembrane region" description="Helical" evidence="13">
    <location>
        <begin position="106"/>
        <end position="127"/>
    </location>
</feature>
<feature type="transmembrane region" description="Helical" evidence="13">
    <location>
        <begin position="29"/>
        <end position="53"/>
    </location>
</feature>
<dbReference type="InterPro" id="IPR014314">
    <property type="entry name" value="Succ_DH_cytb556"/>
</dbReference>
<dbReference type="InterPro" id="IPR000701">
    <property type="entry name" value="SuccDH_FuR_B_TM-su"/>
</dbReference>
<evidence type="ECO:0000256" key="2">
    <source>
        <dbReference type="ARBA" id="ARBA00004050"/>
    </source>
</evidence>
<dbReference type="Proteomes" id="UP001198862">
    <property type="component" value="Unassembled WGS sequence"/>
</dbReference>
<reference evidence="14 15" key="1">
    <citation type="submission" date="2021-11" db="EMBL/GenBank/DDBJ databases">
        <authorList>
            <person name="Lee D.-H."/>
            <person name="Kim S.-B."/>
        </authorList>
    </citation>
    <scope>NUCLEOTIDE SEQUENCE [LARGE SCALE GENOMIC DNA]</scope>
    <source>
        <strain evidence="14 15">KCTC 52223</strain>
    </source>
</reference>
<protein>
    <recommendedName>
        <fullName evidence="5">Succinate dehydrogenase cytochrome b556 subunit</fullName>
    </recommendedName>
</protein>
<comment type="function">
    <text evidence="2">Membrane-anchoring subunit of succinate dehydrogenase (SDH).</text>
</comment>
<evidence type="ECO:0000256" key="12">
    <source>
        <dbReference type="ARBA" id="ARBA00025912"/>
    </source>
</evidence>
<comment type="similarity">
    <text evidence="4">Belongs to the cytochrome b560 family.</text>
</comment>
<evidence type="ECO:0000256" key="11">
    <source>
        <dbReference type="ARBA" id="ARBA00023136"/>
    </source>
</evidence>
<gene>
    <name evidence="14" type="primary">sdhC</name>
    <name evidence="14" type="ORF">LJ725_15060</name>
</gene>
<dbReference type="Pfam" id="PF01127">
    <property type="entry name" value="Sdh_cyt"/>
    <property type="match status" value="1"/>
</dbReference>
<comment type="cofactor">
    <cofactor evidence="1">
        <name>heme</name>
        <dbReference type="ChEBI" id="CHEBI:30413"/>
    </cofactor>
</comment>
<accession>A0ABS8KXF4</accession>
<dbReference type="PROSITE" id="PS01001">
    <property type="entry name" value="SDH_CYT_2"/>
    <property type="match status" value="1"/>
</dbReference>
<evidence type="ECO:0000313" key="15">
    <source>
        <dbReference type="Proteomes" id="UP001198862"/>
    </source>
</evidence>
<evidence type="ECO:0000256" key="13">
    <source>
        <dbReference type="SAM" id="Phobius"/>
    </source>
</evidence>
<evidence type="ECO:0000256" key="8">
    <source>
        <dbReference type="ARBA" id="ARBA00022723"/>
    </source>
</evidence>
<dbReference type="PANTHER" id="PTHR10978">
    <property type="entry name" value="SUCCINATE DEHYDROGENASE CYTOCHROME B560 SUBUNIT"/>
    <property type="match status" value="1"/>
</dbReference>
<keyword evidence="10" id="KW-0408">Iron</keyword>
<name>A0ABS8KXF4_9HYPH</name>
<dbReference type="PROSITE" id="PS01000">
    <property type="entry name" value="SDH_CYT_1"/>
    <property type="match status" value="1"/>
</dbReference>
<dbReference type="PIRSF" id="PIRSF000178">
    <property type="entry name" value="SDH_cyt_b560"/>
    <property type="match status" value="1"/>
</dbReference>
<keyword evidence="8" id="KW-0479">Metal-binding</keyword>
<dbReference type="SUPFAM" id="SSF81343">
    <property type="entry name" value="Fumarate reductase respiratory complex transmembrane subunits"/>
    <property type="match status" value="1"/>
</dbReference>
<keyword evidence="6" id="KW-0349">Heme</keyword>
<evidence type="ECO:0000256" key="3">
    <source>
        <dbReference type="ARBA" id="ARBA00004141"/>
    </source>
</evidence>
<dbReference type="InterPro" id="IPR018495">
    <property type="entry name" value="Succ_DH_cyt_bsu_CS"/>
</dbReference>
<feature type="transmembrane region" description="Helical" evidence="13">
    <location>
        <begin position="73"/>
        <end position="94"/>
    </location>
</feature>
<dbReference type="InterPro" id="IPR034804">
    <property type="entry name" value="SQR/QFR_C/D"/>
</dbReference>
<evidence type="ECO:0000256" key="9">
    <source>
        <dbReference type="ARBA" id="ARBA00022989"/>
    </source>
</evidence>
<keyword evidence="7 13" id="KW-0812">Transmembrane</keyword>
<dbReference type="NCBIfam" id="TIGR02970">
    <property type="entry name" value="succ_dehyd_cytB"/>
    <property type="match status" value="1"/>
</dbReference>
<evidence type="ECO:0000313" key="14">
    <source>
        <dbReference type="EMBL" id="MCC8430293.1"/>
    </source>
</evidence>
<dbReference type="RefSeq" id="WP_230551461.1">
    <property type="nucleotide sequence ID" value="NZ_JAJISD010000006.1"/>
</dbReference>
<keyword evidence="11 13" id="KW-0472">Membrane</keyword>
<dbReference type="PANTHER" id="PTHR10978:SF5">
    <property type="entry name" value="SUCCINATE DEHYDROGENASE CYTOCHROME B560 SUBUNIT, MITOCHONDRIAL"/>
    <property type="match status" value="1"/>
</dbReference>
<dbReference type="Gene3D" id="1.20.1300.10">
    <property type="entry name" value="Fumarate reductase/succinate dehydrogenase, transmembrane subunit"/>
    <property type="match status" value="1"/>
</dbReference>
<evidence type="ECO:0000256" key="4">
    <source>
        <dbReference type="ARBA" id="ARBA00007244"/>
    </source>
</evidence>
<keyword evidence="9 13" id="KW-1133">Transmembrane helix</keyword>
<sequence length="132" mass="14553">MSVANRPVHRPLSPHLQVYRPQLTSVLSILHRATGIALSVGALYLATWVVFAAASPSTYATFQGFNGSIVGRFVLGGWLFSLFFHLFNGIRHLFWDMGYGFEIKEAYRSGWIVVVAALVATAASWIVGLRLV</sequence>
<comment type="subcellular location">
    <subcellularLocation>
        <location evidence="3">Membrane</location>
        <topology evidence="3">Multi-pass membrane protein</topology>
    </subcellularLocation>
</comment>
<comment type="caution">
    <text evidence="14">The sequence shown here is derived from an EMBL/GenBank/DDBJ whole genome shotgun (WGS) entry which is preliminary data.</text>
</comment>
<keyword evidence="15" id="KW-1185">Reference proteome</keyword>
<evidence type="ECO:0000256" key="5">
    <source>
        <dbReference type="ARBA" id="ARBA00020076"/>
    </source>
</evidence>
<evidence type="ECO:0000256" key="7">
    <source>
        <dbReference type="ARBA" id="ARBA00022692"/>
    </source>
</evidence>
<evidence type="ECO:0000256" key="1">
    <source>
        <dbReference type="ARBA" id="ARBA00001971"/>
    </source>
</evidence>
<evidence type="ECO:0000256" key="6">
    <source>
        <dbReference type="ARBA" id="ARBA00022617"/>
    </source>
</evidence>